<organism evidence="3 4">
    <name type="scientific">Pseudonocardia benzenivorans</name>
    <dbReference type="NCBI Taxonomy" id="228005"/>
    <lineage>
        <taxon>Bacteria</taxon>
        <taxon>Bacillati</taxon>
        <taxon>Actinomycetota</taxon>
        <taxon>Actinomycetes</taxon>
        <taxon>Pseudonocardiales</taxon>
        <taxon>Pseudonocardiaceae</taxon>
        <taxon>Pseudonocardia</taxon>
    </lineage>
</organism>
<feature type="transmembrane region" description="Helical" evidence="2">
    <location>
        <begin position="21"/>
        <end position="38"/>
    </location>
</feature>
<dbReference type="Proteomes" id="UP001597182">
    <property type="component" value="Unassembled WGS sequence"/>
</dbReference>
<dbReference type="RefSeq" id="WP_346094555.1">
    <property type="nucleotide sequence ID" value="NZ_BAABKS010000102.1"/>
</dbReference>
<keyword evidence="2" id="KW-1133">Transmembrane helix</keyword>
<evidence type="ECO:0000313" key="3">
    <source>
        <dbReference type="EMBL" id="MFD1235883.1"/>
    </source>
</evidence>
<feature type="region of interest" description="Disordered" evidence="1">
    <location>
        <begin position="87"/>
        <end position="109"/>
    </location>
</feature>
<keyword evidence="2" id="KW-0472">Membrane</keyword>
<evidence type="ECO:0000256" key="2">
    <source>
        <dbReference type="SAM" id="Phobius"/>
    </source>
</evidence>
<name>A0ABW3VNB7_9PSEU</name>
<proteinExistence type="predicted"/>
<accession>A0ABW3VNB7</accession>
<comment type="caution">
    <text evidence="3">The sequence shown here is derived from an EMBL/GenBank/DDBJ whole genome shotgun (WGS) entry which is preliminary data.</text>
</comment>
<dbReference type="EMBL" id="JBHTMB010000182">
    <property type="protein sequence ID" value="MFD1235883.1"/>
    <property type="molecule type" value="Genomic_DNA"/>
</dbReference>
<keyword evidence="4" id="KW-1185">Reference proteome</keyword>
<protein>
    <submittedName>
        <fullName evidence="3">Uncharacterized protein</fullName>
    </submittedName>
</protein>
<sequence length="109" mass="11574">MSRRPSPVLRFSAQHGNPETGRVLLSLLVAIVVVGLVARFVPWALAVAAGLMLAVGVARWWVRWRRERREDAADAAALAAAAGARAARARSATASPVSIPRAPADRRAS</sequence>
<gene>
    <name evidence="3" type="ORF">ACFQ34_21530</name>
</gene>
<evidence type="ECO:0000313" key="4">
    <source>
        <dbReference type="Proteomes" id="UP001597182"/>
    </source>
</evidence>
<evidence type="ECO:0000256" key="1">
    <source>
        <dbReference type="SAM" id="MobiDB-lite"/>
    </source>
</evidence>
<feature type="transmembrane region" description="Helical" evidence="2">
    <location>
        <begin position="44"/>
        <end position="62"/>
    </location>
</feature>
<reference evidence="4" key="1">
    <citation type="journal article" date="2019" name="Int. J. Syst. Evol. Microbiol.">
        <title>The Global Catalogue of Microorganisms (GCM) 10K type strain sequencing project: providing services to taxonomists for standard genome sequencing and annotation.</title>
        <authorList>
            <consortium name="The Broad Institute Genomics Platform"/>
            <consortium name="The Broad Institute Genome Sequencing Center for Infectious Disease"/>
            <person name="Wu L."/>
            <person name="Ma J."/>
        </authorList>
    </citation>
    <scope>NUCLEOTIDE SEQUENCE [LARGE SCALE GENOMIC DNA]</scope>
    <source>
        <strain evidence="4">CCUG 49018</strain>
    </source>
</reference>
<keyword evidence="2" id="KW-0812">Transmembrane</keyword>